<reference evidence="1 2" key="1">
    <citation type="submission" date="2017-03" db="EMBL/GenBank/DDBJ databases">
        <authorList>
            <person name="Afonso C.L."/>
            <person name="Miller P.J."/>
            <person name="Scott M.A."/>
            <person name="Spackman E."/>
            <person name="Goraichik I."/>
            <person name="Dimitrov K.M."/>
            <person name="Suarez D.L."/>
            <person name="Swayne D.E."/>
        </authorList>
    </citation>
    <scope>NUCLEOTIDE SEQUENCE [LARGE SCALE GENOMIC DNA]</scope>
    <source>
        <strain evidence="1">PRJEB14757</strain>
    </source>
</reference>
<dbReference type="STRING" id="1246637.MTBBW1_1670007"/>
<dbReference type="Proteomes" id="UP000191931">
    <property type="component" value="Unassembled WGS sequence"/>
</dbReference>
<dbReference type="AlphaFoldDB" id="A0A1W1H940"/>
<evidence type="ECO:0000313" key="2">
    <source>
        <dbReference type="Proteomes" id="UP000191931"/>
    </source>
</evidence>
<keyword evidence="2" id="KW-1185">Reference proteome</keyword>
<protein>
    <submittedName>
        <fullName evidence="1">Uncharacterized protein</fullName>
    </submittedName>
</protein>
<evidence type="ECO:0000313" key="1">
    <source>
        <dbReference type="EMBL" id="SLM28991.1"/>
    </source>
</evidence>
<organism evidence="1 2">
    <name type="scientific">Desulfamplus magnetovallimortis</name>
    <dbReference type="NCBI Taxonomy" id="1246637"/>
    <lineage>
        <taxon>Bacteria</taxon>
        <taxon>Pseudomonadati</taxon>
        <taxon>Thermodesulfobacteriota</taxon>
        <taxon>Desulfobacteria</taxon>
        <taxon>Desulfobacterales</taxon>
        <taxon>Desulfobacteraceae</taxon>
        <taxon>Desulfamplus</taxon>
    </lineage>
</organism>
<dbReference type="EMBL" id="FWEV01000076">
    <property type="protein sequence ID" value="SLM28991.1"/>
    <property type="molecule type" value="Genomic_DNA"/>
</dbReference>
<proteinExistence type="predicted"/>
<accession>A0A1W1H940</accession>
<name>A0A1W1H940_9BACT</name>
<gene>
    <name evidence="1" type="ORF">MTBBW1_1670007</name>
</gene>
<sequence>MESRFDAFFGITNVENIDEEIKHIRDDWK</sequence>